<dbReference type="Proteomes" id="UP000295550">
    <property type="component" value="Unassembled WGS sequence"/>
</dbReference>
<protein>
    <submittedName>
        <fullName evidence="1">DUF2247 domain-containing protein</fullName>
    </submittedName>
</protein>
<proteinExistence type="predicted"/>
<dbReference type="InterPro" id="IPR016630">
    <property type="entry name" value="UCP015278"/>
</dbReference>
<accession>A0A4R4IND3</accession>
<evidence type="ECO:0000313" key="2">
    <source>
        <dbReference type="Proteomes" id="UP000295550"/>
    </source>
</evidence>
<dbReference type="Pfam" id="PF10004">
    <property type="entry name" value="DUF2247"/>
    <property type="match status" value="1"/>
</dbReference>
<dbReference type="EMBL" id="PUJX01000065">
    <property type="protein sequence ID" value="TDB42100.1"/>
    <property type="molecule type" value="Genomic_DNA"/>
</dbReference>
<gene>
    <name evidence="1" type="ORF">C5468_25210</name>
</gene>
<evidence type="ECO:0000313" key="1">
    <source>
        <dbReference type="EMBL" id="TDB42100.1"/>
    </source>
</evidence>
<organism evidence="1 2">
    <name type="scientific">Photorhabdus luminescens subsp. mexicana</name>
    <dbReference type="NCBI Taxonomy" id="2100167"/>
    <lineage>
        <taxon>Bacteria</taxon>
        <taxon>Pseudomonadati</taxon>
        <taxon>Pseudomonadota</taxon>
        <taxon>Gammaproteobacteria</taxon>
        <taxon>Enterobacterales</taxon>
        <taxon>Morganellaceae</taxon>
        <taxon>Photorhabdus</taxon>
    </lineage>
</organism>
<reference evidence="1 2" key="1">
    <citation type="journal article" date="2019" name="Int. J. Syst. Evol. Microbiol.">
        <title>Photorhabdus khanii subsp. guanajuatensis subsp. nov., isolated from Heterorhabditis atacamensis, and Photorhabdus luminescens subsp. mexicana subsp. nov., isolated from Heterorhabditis mexicana entomopathogenic nematodes.</title>
        <authorList>
            <person name="Machado R.A.R."/>
            <person name="Bruno P."/>
            <person name="Arce C.C.M."/>
            <person name="Liechti N."/>
            <person name="Kohler A."/>
            <person name="Bernal J."/>
            <person name="Bruggmann R."/>
            <person name="Turlings T.C.J."/>
        </authorList>
    </citation>
    <scope>NUCLEOTIDE SEQUENCE [LARGE SCALE GENOMIC DNA]</scope>
    <source>
        <strain evidence="1 2">MEX47-22</strain>
    </source>
</reference>
<sequence>MINEMYSLANQMGLIDWGMIFLGAKGNPAGHLSASNISEFACSELSKLDMTDALLTEVSEAAFCTEITGELINNLEAICDKKNVNLQLSERKWKCIALYSLLLKELPDDYVYGLLKLNEFWVLWGDNVDSPNIVQGVGNNLSPSEYYSEENYHSLIEKHRDWLDREIEQLRLS</sequence>
<dbReference type="AlphaFoldDB" id="A0A4R4IND3"/>
<name>A0A4R4IND3_PHOLU</name>
<dbReference type="RefSeq" id="WP_132348962.1">
    <property type="nucleotide sequence ID" value="NZ_CAWOLF010000065.1"/>
</dbReference>
<comment type="caution">
    <text evidence="1">The sequence shown here is derived from an EMBL/GenBank/DDBJ whole genome shotgun (WGS) entry which is preliminary data.</text>
</comment>